<proteinExistence type="predicted"/>
<evidence type="ECO:0000313" key="1">
    <source>
        <dbReference type="EMBL" id="KAJ8676792.1"/>
    </source>
</evidence>
<protein>
    <submittedName>
        <fullName evidence="1">Uncharacterized protein</fullName>
    </submittedName>
</protein>
<dbReference type="EMBL" id="CM056742">
    <property type="protein sequence ID" value="KAJ8676792.1"/>
    <property type="molecule type" value="Genomic_DNA"/>
</dbReference>
<dbReference type="Proteomes" id="UP001239111">
    <property type="component" value="Chromosome 2"/>
</dbReference>
<gene>
    <name evidence="1" type="ORF">QAD02_012579</name>
</gene>
<name>A0ACC2P084_9HYME</name>
<sequence>MVDEMDVENVKGNEMGSEENEEDRRRKINERKAKNKGVLTLSPPSAPSYTLVLKQADGVSDQDTLKKVKKCVMENRSVNVKGMHVARSGGVVIELASDLEKEKVRISGIFMSESMSVMEPRAPRP</sequence>
<reference evidence="1" key="1">
    <citation type="submission" date="2023-04" db="EMBL/GenBank/DDBJ databases">
        <title>A chromosome-level genome assembly of the parasitoid wasp Eretmocerus hayati.</title>
        <authorList>
            <person name="Zhong Y."/>
            <person name="Liu S."/>
            <person name="Liu Y."/>
        </authorList>
    </citation>
    <scope>NUCLEOTIDE SEQUENCE</scope>
    <source>
        <strain evidence="1">ZJU_SS_LIU_2023</strain>
    </source>
</reference>
<keyword evidence="2" id="KW-1185">Reference proteome</keyword>
<evidence type="ECO:0000313" key="2">
    <source>
        <dbReference type="Proteomes" id="UP001239111"/>
    </source>
</evidence>
<organism evidence="1 2">
    <name type="scientific">Eretmocerus hayati</name>
    <dbReference type="NCBI Taxonomy" id="131215"/>
    <lineage>
        <taxon>Eukaryota</taxon>
        <taxon>Metazoa</taxon>
        <taxon>Ecdysozoa</taxon>
        <taxon>Arthropoda</taxon>
        <taxon>Hexapoda</taxon>
        <taxon>Insecta</taxon>
        <taxon>Pterygota</taxon>
        <taxon>Neoptera</taxon>
        <taxon>Endopterygota</taxon>
        <taxon>Hymenoptera</taxon>
        <taxon>Apocrita</taxon>
        <taxon>Proctotrupomorpha</taxon>
        <taxon>Chalcidoidea</taxon>
        <taxon>Aphelinidae</taxon>
        <taxon>Aphelininae</taxon>
        <taxon>Eretmocerus</taxon>
    </lineage>
</organism>
<comment type="caution">
    <text evidence="1">The sequence shown here is derived from an EMBL/GenBank/DDBJ whole genome shotgun (WGS) entry which is preliminary data.</text>
</comment>
<accession>A0ACC2P084</accession>